<dbReference type="SFLD" id="SFLDG01129">
    <property type="entry name" value="C1.5:_HAD__Beta-PGM__Phosphata"/>
    <property type="match status" value="1"/>
</dbReference>
<evidence type="ECO:0000313" key="6">
    <source>
        <dbReference type="EMBL" id="PJZ93333.1"/>
    </source>
</evidence>
<dbReference type="InterPro" id="IPR041492">
    <property type="entry name" value="HAD_2"/>
</dbReference>
<dbReference type="NCBIfam" id="TIGR01549">
    <property type="entry name" value="HAD-SF-IA-v1"/>
    <property type="match status" value="1"/>
</dbReference>
<dbReference type="Gene3D" id="1.20.120.710">
    <property type="entry name" value="Haloacid dehalogenase hydrolase-like domain"/>
    <property type="match status" value="1"/>
</dbReference>
<dbReference type="InterPro" id="IPR051400">
    <property type="entry name" value="HAD-like_hydrolase"/>
</dbReference>
<dbReference type="GO" id="GO:0046872">
    <property type="term" value="F:metal ion binding"/>
    <property type="evidence" value="ECO:0007669"/>
    <property type="project" value="UniProtKB-KW"/>
</dbReference>
<dbReference type="SUPFAM" id="SSF56784">
    <property type="entry name" value="HAD-like"/>
    <property type="match status" value="1"/>
</dbReference>
<dbReference type="Gene3D" id="3.40.50.1000">
    <property type="entry name" value="HAD superfamily/HAD-like"/>
    <property type="match status" value="1"/>
</dbReference>
<name>A0A2N0B9Z1_9LEPT</name>
<comment type="cofactor">
    <cofactor evidence="1">
        <name>Mg(2+)</name>
        <dbReference type="ChEBI" id="CHEBI:18420"/>
    </cofactor>
</comment>
<dbReference type="EC" id="3.1.3.-" evidence="5"/>
<accession>A0A2N0BGQ0</accession>
<protein>
    <submittedName>
        <fullName evidence="5 6">Hydrolase</fullName>
        <ecNumber evidence="5">3.1.3.-</ecNumber>
    </submittedName>
</protein>
<dbReference type="SFLD" id="SFLDS00003">
    <property type="entry name" value="Haloacid_Dehalogenase"/>
    <property type="match status" value="1"/>
</dbReference>
<sequence length="248" mass="28239">MALFLDLDNTFVDSVSIYESAIRFMSRNAKKYGFASAVEFSELYDAARKEVKADLHDSPSNRLRLIYFKKICVSKFGKLEPDRILKLESDYFSLFQSGIKVRKLKYASEYKETFSLLKSISEKQKLLFCTNENLRTQLLKLKVLFPKSIRYLILSSEEVGKEKPSELFFTKAKELVLRESVSAMIGDSLKDDVEGALKYGIPAVHLSSIFSRSPQTAKKRIRISASSGTGETTYTETNDIRSALKLFL</sequence>
<evidence type="ECO:0000256" key="1">
    <source>
        <dbReference type="ARBA" id="ARBA00001946"/>
    </source>
</evidence>
<dbReference type="EMBL" id="NPEF01000068">
    <property type="protein sequence ID" value="PJZ93333.1"/>
    <property type="molecule type" value="Genomic_DNA"/>
</dbReference>
<dbReference type="EMBL" id="NPEF02000001">
    <property type="protein sequence ID" value="MDV6234084.1"/>
    <property type="molecule type" value="Genomic_DNA"/>
</dbReference>
<dbReference type="PANTHER" id="PTHR46470">
    <property type="entry name" value="N-ACYLNEURAMINATE-9-PHOSPHATASE"/>
    <property type="match status" value="1"/>
</dbReference>
<dbReference type="AlphaFoldDB" id="A0A2N0B9Z1"/>
<reference evidence="5 7" key="2">
    <citation type="journal article" date="2018" name="Microb. Genom.">
        <title>Deciphering the unexplored Leptospira diversity from soils uncovers genomic evolution to virulence.</title>
        <authorList>
            <person name="Thibeaux R."/>
            <person name="Iraola G."/>
            <person name="Ferres I."/>
            <person name="Bierque E."/>
            <person name="Girault D."/>
            <person name="Soupe-Gilbert M.E."/>
            <person name="Picardeau M."/>
            <person name="Goarant C."/>
        </authorList>
    </citation>
    <scope>NUCLEOTIDE SEQUENCE [LARGE SCALE GENOMIC DNA]</scope>
    <source>
        <strain evidence="5 7">ATI7-C-A5</strain>
    </source>
</reference>
<keyword evidence="2" id="KW-0479">Metal-binding</keyword>
<evidence type="ECO:0000256" key="4">
    <source>
        <dbReference type="ARBA" id="ARBA00022842"/>
    </source>
</evidence>
<dbReference type="InterPro" id="IPR006439">
    <property type="entry name" value="HAD-SF_hydro_IA"/>
</dbReference>
<organism evidence="6">
    <name type="scientific">Leptospira ellisii</name>
    <dbReference type="NCBI Taxonomy" id="2023197"/>
    <lineage>
        <taxon>Bacteria</taxon>
        <taxon>Pseudomonadati</taxon>
        <taxon>Spirochaetota</taxon>
        <taxon>Spirochaetia</taxon>
        <taxon>Leptospirales</taxon>
        <taxon>Leptospiraceae</taxon>
        <taxon>Leptospira</taxon>
    </lineage>
</organism>
<comment type="caution">
    <text evidence="6">The sequence shown here is derived from an EMBL/GenBank/DDBJ whole genome shotgun (WGS) entry which is preliminary data.</text>
</comment>
<reference evidence="6" key="1">
    <citation type="submission" date="2017-07" db="EMBL/GenBank/DDBJ databases">
        <title>Leptospira spp. isolated from tropical soils.</title>
        <authorList>
            <person name="Thibeaux R."/>
            <person name="Iraola G."/>
            <person name="Ferres I."/>
            <person name="Bierque E."/>
            <person name="Girault D."/>
            <person name="Soupe-Gilbert M.-E."/>
            <person name="Picardeau M."/>
            <person name="Goarant C."/>
        </authorList>
    </citation>
    <scope>NUCLEOTIDE SEQUENCE [LARGE SCALE GENOMIC DNA]</scope>
    <source>
        <strain evidence="6">ATI7-C-A5</strain>
    </source>
</reference>
<accession>A0A2N0B9Z1</accession>
<dbReference type="InterPro" id="IPR023214">
    <property type="entry name" value="HAD_sf"/>
</dbReference>
<dbReference type="Proteomes" id="UP000232122">
    <property type="component" value="Unassembled WGS sequence"/>
</dbReference>
<evidence type="ECO:0000256" key="2">
    <source>
        <dbReference type="ARBA" id="ARBA00022723"/>
    </source>
</evidence>
<evidence type="ECO:0000313" key="7">
    <source>
        <dbReference type="Proteomes" id="UP000232122"/>
    </source>
</evidence>
<keyword evidence="3 6" id="KW-0378">Hydrolase</keyword>
<proteinExistence type="predicted"/>
<reference evidence="5" key="3">
    <citation type="submission" date="2023-10" db="EMBL/GenBank/DDBJ databases">
        <authorList>
            <person name="Picardeau M."/>
            <person name="Thibeaux R."/>
        </authorList>
    </citation>
    <scope>NUCLEOTIDE SEQUENCE</scope>
    <source>
        <strain evidence="5">ATI7-C-A5</strain>
    </source>
</reference>
<keyword evidence="7" id="KW-1185">Reference proteome</keyword>
<dbReference type="OrthoDB" id="9794086at2"/>
<keyword evidence="4" id="KW-0460">Magnesium</keyword>
<dbReference type="GO" id="GO:0044281">
    <property type="term" value="P:small molecule metabolic process"/>
    <property type="evidence" value="ECO:0007669"/>
    <property type="project" value="UniProtKB-ARBA"/>
</dbReference>
<evidence type="ECO:0000256" key="3">
    <source>
        <dbReference type="ARBA" id="ARBA00022801"/>
    </source>
</evidence>
<gene>
    <name evidence="5" type="ORF">CH379_000345</name>
    <name evidence="6" type="ORF">CH379_08420</name>
</gene>
<dbReference type="GO" id="GO:0016791">
    <property type="term" value="F:phosphatase activity"/>
    <property type="evidence" value="ECO:0007669"/>
    <property type="project" value="TreeGrafter"/>
</dbReference>
<dbReference type="InterPro" id="IPR036412">
    <property type="entry name" value="HAD-like_sf"/>
</dbReference>
<dbReference type="PANTHER" id="PTHR46470:SF2">
    <property type="entry name" value="GLYCERALDEHYDE 3-PHOSPHATE PHOSPHATASE"/>
    <property type="match status" value="1"/>
</dbReference>
<dbReference type="Pfam" id="PF13419">
    <property type="entry name" value="HAD_2"/>
    <property type="match status" value="1"/>
</dbReference>
<evidence type="ECO:0000313" key="5">
    <source>
        <dbReference type="EMBL" id="MDV6234084.1"/>
    </source>
</evidence>
<dbReference type="RefSeq" id="WP_100748086.1">
    <property type="nucleotide sequence ID" value="NZ_NPEF02000001.1"/>
</dbReference>